<evidence type="ECO:0000256" key="1">
    <source>
        <dbReference type="SAM" id="MobiDB-lite"/>
    </source>
</evidence>
<sequence length="234" mass="25190">MIGFSRRFLIGAVGLLAFAALGVLLGTANVDRGERQAGGRSPAQAAADRSQDEGERTTATPSPRRQLVLESPASSALGERPSDRVERPAPTAPSTGVAVAPSSVAVESGVLSTPHEEIEKALATLQDEPFCGYARRGCLEAIAVRMSSENRYTVLVPGRQEPPVTDADFVFSRLVGAENRRFAFDLDEFPIVRRLDEALGEARRREAPPVIEPGSELWFEVVAFLEESLAYPGE</sequence>
<proteinExistence type="predicted"/>
<dbReference type="EMBL" id="CP036287">
    <property type="protein sequence ID" value="QDU68285.1"/>
    <property type="molecule type" value="Genomic_DNA"/>
</dbReference>
<feature type="region of interest" description="Disordered" evidence="1">
    <location>
        <begin position="33"/>
        <end position="99"/>
    </location>
</feature>
<accession>A0A518BMT6</accession>
<evidence type="ECO:0000313" key="3">
    <source>
        <dbReference type="Proteomes" id="UP000316921"/>
    </source>
</evidence>
<gene>
    <name evidence="2" type="ORF">Pla133_33810</name>
</gene>
<dbReference type="Proteomes" id="UP000316921">
    <property type="component" value="Chromosome"/>
</dbReference>
<dbReference type="KEGG" id="pbap:Pla133_33810"/>
<keyword evidence="3" id="KW-1185">Reference proteome</keyword>
<name>A0A518BMT6_9BACT</name>
<dbReference type="AlphaFoldDB" id="A0A518BMT6"/>
<protein>
    <submittedName>
        <fullName evidence="2">Uncharacterized protein</fullName>
    </submittedName>
</protein>
<evidence type="ECO:0000313" key="2">
    <source>
        <dbReference type="EMBL" id="QDU68285.1"/>
    </source>
</evidence>
<reference evidence="2 3" key="1">
    <citation type="submission" date="2019-02" db="EMBL/GenBank/DDBJ databases">
        <title>Deep-cultivation of Planctomycetes and their phenomic and genomic characterization uncovers novel biology.</title>
        <authorList>
            <person name="Wiegand S."/>
            <person name="Jogler M."/>
            <person name="Boedeker C."/>
            <person name="Pinto D."/>
            <person name="Vollmers J."/>
            <person name="Rivas-Marin E."/>
            <person name="Kohn T."/>
            <person name="Peeters S.H."/>
            <person name="Heuer A."/>
            <person name="Rast P."/>
            <person name="Oberbeckmann S."/>
            <person name="Bunk B."/>
            <person name="Jeske O."/>
            <person name="Meyerdierks A."/>
            <person name="Storesund J.E."/>
            <person name="Kallscheuer N."/>
            <person name="Luecker S."/>
            <person name="Lage O.M."/>
            <person name="Pohl T."/>
            <person name="Merkel B.J."/>
            <person name="Hornburger P."/>
            <person name="Mueller R.-W."/>
            <person name="Bruemmer F."/>
            <person name="Labrenz M."/>
            <person name="Spormann A.M."/>
            <person name="Op den Camp H."/>
            <person name="Overmann J."/>
            <person name="Amann R."/>
            <person name="Jetten M.S.M."/>
            <person name="Mascher T."/>
            <person name="Medema M.H."/>
            <person name="Devos D.P."/>
            <person name="Kaster A.-K."/>
            <person name="Ovreas L."/>
            <person name="Rohde M."/>
            <person name="Galperin M.Y."/>
            <person name="Jogler C."/>
        </authorList>
    </citation>
    <scope>NUCLEOTIDE SEQUENCE [LARGE SCALE GENOMIC DNA]</scope>
    <source>
        <strain evidence="2 3">Pla133</strain>
    </source>
</reference>
<organism evidence="2 3">
    <name type="scientific">Engelhardtia mirabilis</name>
    <dbReference type="NCBI Taxonomy" id="2528011"/>
    <lineage>
        <taxon>Bacteria</taxon>
        <taxon>Pseudomonadati</taxon>
        <taxon>Planctomycetota</taxon>
        <taxon>Planctomycetia</taxon>
        <taxon>Planctomycetia incertae sedis</taxon>
        <taxon>Engelhardtia</taxon>
    </lineage>
</organism>